<gene>
    <name evidence="2" type="ORF">SH1V18_09940</name>
</gene>
<dbReference type="Pfam" id="PF01042">
    <property type="entry name" value="Ribonuc_L-PSP"/>
    <property type="match status" value="1"/>
</dbReference>
<dbReference type="PANTHER" id="PTHR11803:SF39">
    <property type="entry name" value="2-IMINOBUTANOATE_2-IMINOPROPANOATE DEAMINASE"/>
    <property type="match status" value="1"/>
</dbReference>
<dbReference type="FunFam" id="3.30.1330.40:FF:000001">
    <property type="entry name" value="L-PSP family endoribonuclease"/>
    <property type="match status" value="1"/>
</dbReference>
<dbReference type="PROSITE" id="PS01094">
    <property type="entry name" value="UPF0076"/>
    <property type="match status" value="1"/>
</dbReference>
<evidence type="ECO:0000313" key="3">
    <source>
        <dbReference type="Proteomes" id="UP001144256"/>
    </source>
</evidence>
<protein>
    <submittedName>
        <fullName evidence="2">Reactive intermediate/imine deaminase</fullName>
    </submittedName>
</protein>
<dbReference type="InterPro" id="IPR035959">
    <property type="entry name" value="RutC-like_sf"/>
</dbReference>
<dbReference type="EMBL" id="BRLB01000001">
    <property type="protein sequence ID" value="GKX28514.1"/>
    <property type="molecule type" value="Genomic_DNA"/>
</dbReference>
<dbReference type="InterPro" id="IPR006175">
    <property type="entry name" value="YjgF/YER057c/UK114"/>
</dbReference>
<dbReference type="PANTHER" id="PTHR11803">
    <property type="entry name" value="2-IMINOBUTANOATE/2-IMINOPROPANOATE DEAMINASE RIDA"/>
    <property type="match status" value="1"/>
</dbReference>
<comment type="caution">
    <text evidence="2">The sequence shown here is derived from an EMBL/GenBank/DDBJ whole genome shotgun (WGS) entry which is preliminary data.</text>
</comment>
<dbReference type="AlphaFoldDB" id="A0A9W5Y8L2"/>
<dbReference type="CDD" id="cd00448">
    <property type="entry name" value="YjgF_YER057c_UK114_family"/>
    <property type="match status" value="1"/>
</dbReference>
<dbReference type="NCBIfam" id="TIGR00004">
    <property type="entry name" value="Rid family detoxifying hydrolase"/>
    <property type="match status" value="1"/>
</dbReference>
<dbReference type="Proteomes" id="UP001144256">
    <property type="component" value="Unassembled WGS sequence"/>
</dbReference>
<sequence>MKEIIATKNAPAAIGPYSQATAGGGLIFVSGQLPIDVATGEFPEGGIKEQTKQSIENLKQILMERGVTLQNVMKTTVFLKDMNDFADMNEVYKDFFGDSNYPARAAIQVARLPKDALVEIQAIALDK</sequence>
<evidence type="ECO:0000313" key="2">
    <source>
        <dbReference type="EMBL" id="GKX28514.1"/>
    </source>
</evidence>
<evidence type="ECO:0000256" key="1">
    <source>
        <dbReference type="ARBA" id="ARBA00010552"/>
    </source>
</evidence>
<dbReference type="RefSeq" id="WP_281812854.1">
    <property type="nucleotide sequence ID" value="NZ_BRLB01000001.1"/>
</dbReference>
<dbReference type="GO" id="GO:0019239">
    <property type="term" value="F:deaminase activity"/>
    <property type="evidence" value="ECO:0007669"/>
    <property type="project" value="TreeGrafter"/>
</dbReference>
<comment type="similarity">
    <text evidence="1">Belongs to the RutC family.</text>
</comment>
<dbReference type="Gene3D" id="3.30.1330.40">
    <property type="entry name" value="RutC-like"/>
    <property type="match status" value="1"/>
</dbReference>
<proteinExistence type="inferred from homology"/>
<reference evidence="2" key="1">
    <citation type="submission" date="2022-06" db="EMBL/GenBank/DDBJ databases">
        <title>Vallitalea longa sp. nov., an anaerobic bacterium isolated from marine sediment.</title>
        <authorList>
            <person name="Hirano S."/>
            <person name="Terahara T."/>
            <person name="Mori K."/>
            <person name="Hamada M."/>
            <person name="Matsumoto R."/>
            <person name="Kobayashi T."/>
        </authorList>
    </citation>
    <scope>NUCLEOTIDE SEQUENCE</scope>
    <source>
        <strain evidence="2">SH18-1</strain>
    </source>
</reference>
<dbReference type="InterPro" id="IPR019897">
    <property type="entry name" value="RidA_CS"/>
</dbReference>
<dbReference type="SUPFAM" id="SSF55298">
    <property type="entry name" value="YjgF-like"/>
    <property type="match status" value="1"/>
</dbReference>
<dbReference type="GO" id="GO:0005829">
    <property type="term" value="C:cytosol"/>
    <property type="evidence" value="ECO:0007669"/>
    <property type="project" value="TreeGrafter"/>
</dbReference>
<accession>A0A9W5Y8L2</accession>
<name>A0A9W5Y8L2_9FIRM</name>
<dbReference type="InterPro" id="IPR006056">
    <property type="entry name" value="RidA"/>
</dbReference>
<keyword evidence="3" id="KW-1185">Reference proteome</keyword>
<organism evidence="2 3">
    <name type="scientific">Vallitalea longa</name>
    <dbReference type="NCBI Taxonomy" id="2936439"/>
    <lineage>
        <taxon>Bacteria</taxon>
        <taxon>Bacillati</taxon>
        <taxon>Bacillota</taxon>
        <taxon>Clostridia</taxon>
        <taxon>Lachnospirales</taxon>
        <taxon>Vallitaleaceae</taxon>
        <taxon>Vallitalea</taxon>
    </lineage>
</organism>